<dbReference type="SUPFAM" id="SSF53756">
    <property type="entry name" value="UDP-Glycosyltransferase/glycogen phosphorylase"/>
    <property type="match status" value="1"/>
</dbReference>
<dbReference type="Proteomes" id="UP000034086">
    <property type="component" value="Unassembled WGS sequence"/>
</dbReference>
<dbReference type="EMBL" id="LCKQ01000028">
    <property type="protein sequence ID" value="KKU02716.1"/>
    <property type="molecule type" value="Genomic_DNA"/>
</dbReference>
<evidence type="ECO:0000313" key="4">
    <source>
        <dbReference type="Proteomes" id="UP000034086"/>
    </source>
</evidence>
<evidence type="ECO:0000313" key="3">
    <source>
        <dbReference type="EMBL" id="KKU02716.1"/>
    </source>
</evidence>
<comment type="caution">
    <text evidence="3">The sequence shown here is derived from an EMBL/GenBank/DDBJ whole genome shotgun (WGS) entry which is preliminary data.</text>
</comment>
<sequence length="376" mass="42519">MIIGIDGNEANIENKVGVNQYCFELLWAFQKLQDEGECKHTIIVYLKSNPLKDLPKPTRSFRYKIIPGGGAWIIKKLMPSLFRETPRPDIFFSPNHYVPPFSPVPRVCSIMDLGYLEFSGQFKKYDFWQLNLWSAYSIYVSKAVIAISNSTKEDIVRHYPFASRKTFVTLLAYDKKKFHTGIHPNDVRRVRDKYSIVNDYVLYLSTLKPSKNVVGLLKAWGEVKKDFPGIQLVIAGKKGWLYDSIFAKVKELGLSKDVIFTDYVPEEDKPGLIKGARLFVLPSFWEGFGLDVLNAMASGVPVVVANVASLPEVVGRAGILVDPHRVKSIEKGLKKVLSLPQAQYNTLVEEGIKQAGKFSWQKTARKTLQILEKAAK</sequence>
<dbReference type="PANTHER" id="PTHR46401">
    <property type="entry name" value="GLYCOSYLTRANSFERASE WBBK-RELATED"/>
    <property type="match status" value="1"/>
</dbReference>
<gene>
    <name evidence="3" type="ORF">UX03_C0028G0006</name>
</gene>
<organism evidence="3 4">
    <name type="scientific">Candidatus Woesebacteria bacterium GW2011_GWE1_45_18</name>
    <dbReference type="NCBI Taxonomy" id="1618598"/>
    <lineage>
        <taxon>Bacteria</taxon>
        <taxon>Candidatus Woeseibacteriota</taxon>
    </lineage>
</organism>
<keyword evidence="1 3" id="KW-0808">Transferase</keyword>
<evidence type="ECO:0000259" key="2">
    <source>
        <dbReference type="Pfam" id="PF00534"/>
    </source>
</evidence>
<dbReference type="Gene3D" id="3.40.50.2000">
    <property type="entry name" value="Glycogen Phosphorylase B"/>
    <property type="match status" value="2"/>
</dbReference>
<dbReference type="PANTHER" id="PTHR46401:SF2">
    <property type="entry name" value="GLYCOSYLTRANSFERASE WBBK-RELATED"/>
    <property type="match status" value="1"/>
</dbReference>
<evidence type="ECO:0000256" key="1">
    <source>
        <dbReference type="ARBA" id="ARBA00022679"/>
    </source>
</evidence>
<dbReference type="AlphaFoldDB" id="A0A0G1M3B3"/>
<dbReference type="GO" id="GO:0016757">
    <property type="term" value="F:glycosyltransferase activity"/>
    <property type="evidence" value="ECO:0007669"/>
    <property type="project" value="InterPro"/>
</dbReference>
<name>A0A0G1M3B3_9BACT</name>
<dbReference type="CDD" id="cd03809">
    <property type="entry name" value="GT4_MtfB-like"/>
    <property type="match status" value="1"/>
</dbReference>
<proteinExistence type="predicted"/>
<dbReference type="Pfam" id="PF00534">
    <property type="entry name" value="Glycos_transf_1"/>
    <property type="match status" value="1"/>
</dbReference>
<dbReference type="FunFam" id="3.40.50.2000:FF:000119">
    <property type="entry name" value="Glycosyl transferase group 1"/>
    <property type="match status" value="1"/>
</dbReference>
<reference evidence="3 4" key="1">
    <citation type="journal article" date="2015" name="Nature">
        <title>rRNA introns, odd ribosomes, and small enigmatic genomes across a large radiation of phyla.</title>
        <authorList>
            <person name="Brown C.T."/>
            <person name="Hug L.A."/>
            <person name="Thomas B.C."/>
            <person name="Sharon I."/>
            <person name="Castelle C.J."/>
            <person name="Singh A."/>
            <person name="Wilkins M.J."/>
            <person name="Williams K.H."/>
            <person name="Banfield J.F."/>
        </authorList>
    </citation>
    <scope>NUCLEOTIDE SEQUENCE [LARGE SCALE GENOMIC DNA]</scope>
</reference>
<dbReference type="InterPro" id="IPR001296">
    <property type="entry name" value="Glyco_trans_1"/>
</dbReference>
<protein>
    <submittedName>
        <fullName evidence="3">Glycosyl transferase group 1</fullName>
    </submittedName>
</protein>
<feature type="domain" description="Glycosyl transferase family 1" evidence="2">
    <location>
        <begin position="199"/>
        <end position="352"/>
    </location>
</feature>
<accession>A0A0G1M3B3</accession>
<dbReference type="GO" id="GO:0009103">
    <property type="term" value="P:lipopolysaccharide biosynthetic process"/>
    <property type="evidence" value="ECO:0007669"/>
    <property type="project" value="TreeGrafter"/>
</dbReference>